<dbReference type="InParanoid" id="E9HDF1"/>
<keyword evidence="2" id="KW-1185">Reference proteome</keyword>
<organism evidence="1 2">
    <name type="scientific">Daphnia pulex</name>
    <name type="common">Water flea</name>
    <dbReference type="NCBI Taxonomy" id="6669"/>
    <lineage>
        <taxon>Eukaryota</taxon>
        <taxon>Metazoa</taxon>
        <taxon>Ecdysozoa</taxon>
        <taxon>Arthropoda</taxon>
        <taxon>Crustacea</taxon>
        <taxon>Branchiopoda</taxon>
        <taxon>Diplostraca</taxon>
        <taxon>Cladocera</taxon>
        <taxon>Anomopoda</taxon>
        <taxon>Daphniidae</taxon>
        <taxon>Daphnia</taxon>
    </lineage>
</organism>
<dbReference type="AlphaFoldDB" id="E9HDF1"/>
<sequence>MIASRSCKGYAAQLFPAVDLFAVLSFLSSSKDELMLRNAKNELIRPSSWGLRLSHVVQPVLDSKIHKEKWEKETNFFQLRNEYGVELSVTIKQIKFKVTAVERHKSQAKNAAYMTMYKKIFNARKVDAFKFMKTIPSTSPNRIINCVVNGNLSITVNNHQVLADDPNGVVFTSSDVRYKNRTLEGYVVNFQGNQPQISYFNGRSDQGSSAVPVVPLLSDAPASMSPTVETAQVEVEPAGLIVTPDVSVSIAAPMAS</sequence>
<protein>
    <submittedName>
        <fullName evidence="1">Uncharacterized protein</fullName>
    </submittedName>
</protein>
<accession>E9HDF1</accession>
<dbReference type="Proteomes" id="UP000000305">
    <property type="component" value="Unassembled WGS sequence"/>
</dbReference>
<proteinExistence type="predicted"/>
<dbReference type="KEGG" id="dpx:DAPPUDRAFT_328254"/>
<evidence type="ECO:0000313" key="2">
    <source>
        <dbReference type="Proteomes" id="UP000000305"/>
    </source>
</evidence>
<dbReference type="EMBL" id="GL732623">
    <property type="protein sequence ID" value="EFX70259.1"/>
    <property type="molecule type" value="Genomic_DNA"/>
</dbReference>
<evidence type="ECO:0000313" key="1">
    <source>
        <dbReference type="EMBL" id="EFX70259.1"/>
    </source>
</evidence>
<name>E9HDF1_DAPPU</name>
<reference evidence="1 2" key="1">
    <citation type="journal article" date="2011" name="Science">
        <title>The ecoresponsive genome of Daphnia pulex.</title>
        <authorList>
            <person name="Colbourne J.K."/>
            <person name="Pfrender M.E."/>
            <person name="Gilbert D."/>
            <person name="Thomas W.K."/>
            <person name="Tucker A."/>
            <person name="Oakley T.H."/>
            <person name="Tokishita S."/>
            <person name="Aerts A."/>
            <person name="Arnold G.J."/>
            <person name="Basu M.K."/>
            <person name="Bauer D.J."/>
            <person name="Caceres C.E."/>
            <person name="Carmel L."/>
            <person name="Casola C."/>
            <person name="Choi J.H."/>
            <person name="Detter J.C."/>
            <person name="Dong Q."/>
            <person name="Dusheyko S."/>
            <person name="Eads B.D."/>
            <person name="Frohlich T."/>
            <person name="Geiler-Samerotte K.A."/>
            <person name="Gerlach D."/>
            <person name="Hatcher P."/>
            <person name="Jogdeo S."/>
            <person name="Krijgsveld J."/>
            <person name="Kriventseva E.V."/>
            <person name="Kultz D."/>
            <person name="Laforsch C."/>
            <person name="Lindquist E."/>
            <person name="Lopez J."/>
            <person name="Manak J.R."/>
            <person name="Muller J."/>
            <person name="Pangilinan J."/>
            <person name="Patwardhan R.P."/>
            <person name="Pitluck S."/>
            <person name="Pritham E.J."/>
            <person name="Rechtsteiner A."/>
            <person name="Rho M."/>
            <person name="Rogozin I.B."/>
            <person name="Sakarya O."/>
            <person name="Salamov A."/>
            <person name="Schaack S."/>
            <person name="Shapiro H."/>
            <person name="Shiga Y."/>
            <person name="Skalitzky C."/>
            <person name="Smith Z."/>
            <person name="Souvorov A."/>
            <person name="Sung W."/>
            <person name="Tang Z."/>
            <person name="Tsuchiya D."/>
            <person name="Tu H."/>
            <person name="Vos H."/>
            <person name="Wang M."/>
            <person name="Wolf Y.I."/>
            <person name="Yamagata H."/>
            <person name="Yamada T."/>
            <person name="Ye Y."/>
            <person name="Shaw J.R."/>
            <person name="Andrews J."/>
            <person name="Crease T.J."/>
            <person name="Tang H."/>
            <person name="Lucas S.M."/>
            <person name="Robertson H.M."/>
            <person name="Bork P."/>
            <person name="Koonin E.V."/>
            <person name="Zdobnov E.M."/>
            <person name="Grigoriev I.V."/>
            <person name="Lynch M."/>
            <person name="Boore J.L."/>
        </authorList>
    </citation>
    <scope>NUCLEOTIDE SEQUENCE [LARGE SCALE GENOMIC DNA]</scope>
</reference>
<gene>
    <name evidence="1" type="ORF">DAPPUDRAFT_328254</name>
</gene>
<dbReference type="HOGENOM" id="CLU_1086874_0_0_1"/>